<protein>
    <submittedName>
        <fullName evidence="1">Uncharacterized protein</fullName>
    </submittedName>
</protein>
<reference evidence="1 2" key="1">
    <citation type="submission" date="2016-03" db="EMBL/GenBank/DDBJ databases">
        <title>Comparative genomics of the ectomycorrhizal sister species Rhizopogon vinicolor and Rhizopogon vesiculosus (Basidiomycota: Boletales) reveals a divergence of the mating type B locus.</title>
        <authorList>
            <person name="Mujic A.B."/>
            <person name="Kuo A."/>
            <person name="Tritt A."/>
            <person name="Lipzen A."/>
            <person name="Chen C."/>
            <person name="Johnson J."/>
            <person name="Sharma A."/>
            <person name="Barry K."/>
            <person name="Grigoriev I.V."/>
            <person name="Spatafora J.W."/>
        </authorList>
    </citation>
    <scope>NUCLEOTIDE SEQUENCE [LARGE SCALE GENOMIC DNA]</scope>
    <source>
        <strain evidence="1 2">AM-OR11-056</strain>
    </source>
</reference>
<sequence>MPLAHDSQSPVNLITSLVLPGAIVL</sequence>
<dbReference type="AlphaFoldDB" id="A0A1J8PES2"/>
<evidence type="ECO:0000313" key="2">
    <source>
        <dbReference type="Proteomes" id="UP000183567"/>
    </source>
</evidence>
<gene>
    <name evidence="1" type="ORF">AZE42_11825</name>
</gene>
<name>A0A1J8PES2_9AGAM</name>
<proteinExistence type="predicted"/>
<dbReference type="EMBL" id="LVVM01006635">
    <property type="protein sequence ID" value="OJA07517.1"/>
    <property type="molecule type" value="Genomic_DNA"/>
</dbReference>
<organism evidence="1 2">
    <name type="scientific">Rhizopogon vesiculosus</name>
    <dbReference type="NCBI Taxonomy" id="180088"/>
    <lineage>
        <taxon>Eukaryota</taxon>
        <taxon>Fungi</taxon>
        <taxon>Dikarya</taxon>
        <taxon>Basidiomycota</taxon>
        <taxon>Agaricomycotina</taxon>
        <taxon>Agaricomycetes</taxon>
        <taxon>Agaricomycetidae</taxon>
        <taxon>Boletales</taxon>
        <taxon>Suillineae</taxon>
        <taxon>Rhizopogonaceae</taxon>
        <taxon>Rhizopogon</taxon>
    </lineage>
</organism>
<comment type="caution">
    <text evidence="1">The sequence shown here is derived from an EMBL/GenBank/DDBJ whole genome shotgun (WGS) entry which is preliminary data.</text>
</comment>
<accession>A0A1J8PES2</accession>
<evidence type="ECO:0000313" key="1">
    <source>
        <dbReference type="EMBL" id="OJA07517.1"/>
    </source>
</evidence>
<keyword evidence="2" id="KW-1185">Reference proteome</keyword>
<dbReference type="Proteomes" id="UP000183567">
    <property type="component" value="Unassembled WGS sequence"/>
</dbReference>